<proteinExistence type="predicted"/>
<keyword evidence="1" id="KW-0175">Coiled coil</keyword>
<evidence type="ECO:0000256" key="1">
    <source>
        <dbReference type="SAM" id="Coils"/>
    </source>
</evidence>
<dbReference type="AlphaFoldDB" id="A0A7S0GPP1"/>
<sequence length="917" mass="104660">MDLAELEAHIAQTEAFLEQESEIFSGQAKNSDDALPTLSTVRLLPKNPLPTTIGKNLIRNRKNVMMHTAHPAALQKNPVGFAMGNEQRVGSGVQYLEGMDAREDVYLGTCGTGSRAETGEVEIRVREGLGEEQGSGLDGDEVEGKKSEQIQQGGGLLSMFEQEGPFNIVASPDPSICRESTERLSVSDMEEFGTVARDVKASFVGVGGLSDIRNKIEALEDAKDDGLAQDALVAQDSASGPEQLVQSMISMYRREERKRRIDAIIKNSDPHDPSESLEAGEFMRSGEHEPREYHQPLGLHSALGGRKGGGVGRPKSFTADRSRNRRYRRQSAVVREVKLQREKECTFKPRINDKYQASRVRPNKFSERINQLTNSWATRGATRSAQKKREEQEELAECSFRPNVGADGKEKPSLSNFEDDLKNEEELVPVEDRLLEHAVERIESRYRIKKSLEEDQLKQCTFTPHINAKSREYVEKSNKKSAAPIYRRLGQIQKEREQKDREVRKRAEKAETLSFKPVVNKTSSALVKLRRKGLEAKISTEDRLLANLESNLLRKLRRQARVEHEMDSDLTFKPKLCPASQQMADKDESRSNNNFYDRQMDKLNKKQAKVRAIINNENKEKGYSFKPDIGNAKKVLQNSLTLAFRFHTESNQDRYERLSVGDRVRFEKRREELQKQMYKRYDFKPKINESSRKMAVERKDIYELVYDSNREKSIGKAKHVASLRLKEECKFKPTLLTKGNKISSKWKPSKDRLDLANPKALMQAIETKRRRKEYLVEKYKSQRDLKLSKECTFAPKTNKSIKTGPDVVVVRGMAKFMQNRQLAKQLEAEKRKREDQVFGYKYSGCVGSRSGRPLTVPKPFKLSKPTKQKNKPKTSPLTMKKGVVDLDGTNCTFKPKTLGRSNRDFIARILREDDNIY</sequence>
<dbReference type="EMBL" id="HBEM01003268">
    <property type="protein sequence ID" value="CAD8432776.1"/>
    <property type="molecule type" value="Transcribed_RNA"/>
</dbReference>
<dbReference type="PANTHER" id="PTHR37028:SF4">
    <property type="entry name" value="ALMS MOTIF DOMAIN-CONTAINING PROTEIN"/>
    <property type="match status" value="1"/>
</dbReference>
<accession>A0A7S0GPP1</accession>
<feature type="coiled-coil region" evidence="1">
    <location>
        <begin position="531"/>
        <end position="620"/>
    </location>
</feature>
<organism evidence="3">
    <name type="scientific">Amorphochlora amoebiformis</name>
    <dbReference type="NCBI Taxonomy" id="1561963"/>
    <lineage>
        <taxon>Eukaryota</taxon>
        <taxon>Sar</taxon>
        <taxon>Rhizaria</taxon>
        <taxon>Cercozoa</taxon>
        <taxon>Chlorarachniophyceae</taxon>
        <taxon>Amorphochlora</taxon>
    </lineage>
</organism>
<dbReference type="PANTHER" id="PTHR37028">
    <property type="entry name" value="UNNAMED PRODUCT-RELATED"/>
    <property type="match status" value="1"/>
</dbReference>
<feature type="region of interest" description="Disordered" evidence="2">
    <location>
        <begin position="853"/>
        <end position="881"/>
    </location>
</feature>
<evidence type="ECO:0000313" key="3">
    <source>
        <dbReference type="EMBL" id="CAD8432776.1"/>
    </source>
</evidence>
<evidence type="ECO:0000256" key="2">
    <source>
        <dbReference type="SAM" id="MobiDB-lite"/>
    </source>
</evidence>
<feature type="region of interest" description="Disordered" evidence="2">
    <location>
        <begin position="298"/>
        <end position="331"/>
    </location>
</feature>
<gene>
    <name evidence="3" type="ORF">LAMO00422_LOCUS2282</name>
</gene>
<protein>
    <submittedName>
        <fullName evidence="3">Uncharacterized protein</fullName>
    </submittedName>
</protein>
<name>A0A7S0GPP1_9EUKA</name>
<feature type="region of interest" description="Disordered" evidence="2">
    <location>
        <begin position="378"/>
        <end position="417"/>
    </location>
</feature>
<reference evidence="3" key="1">
    <citation type="submission" date="2021-01" db="EMBL/GenBank/DDBJ databases">
        <authorList>
            <person name="Corre E."/>
            <person name="Pelletier E."/>
            <person name="Niang G."/>
            <person name="Scheremetjew M."/>
            <person name="Finn R."/>
            <person name="Kale V."/>
            <person name="Holt S."/>
            <person name="Cochrane G."/>
            <person name="Meng A."/>
            <person name="Brown T."/>
            <person name="Cohen L."/>
        </authorList>
    </citation>
    <scope>NUCLEOTIDE SEQUENCE</scope>
    <source>
        <strain evidence="3">CCMP2058</strain>
    </source>
</reference>